<evidence type="ECO:0000313" key="1">
    <source>
        <dbReference type="EMBL" id="AGS05882.1"/>
    </source>
</evidence>
<evidence type="ECO:0000313" key="2">
    <source>
        <dbReference type="Proteomes" id="UP000015268"/>
    </source>
</evidence>
<dbReference type="Proteomes" id="UP000015268">
    <property type="component" value="Chromosome"/>
</dbReference>
<organism evidence="1 2">
    <name type="scientific">Streptococcus lutetiensis 033</name>
    <dbReference type="NCBI Taxonomy" id="1076934"/>
    <lineage>
        <taxon>Bacteria</taxon>
        <taxon>Bacillati</taxon>
        <taxon>Bacillota</taxon>
        <taxon>Bacilli</taxon>
        <taxon>Lactobacillales</taxon>
        <taxon>Streptococcaceae</taxon>
        <taxon>Streptococcus</taxon>
    </lineage>
</organism>
<proteinExistence type="predicted"/>
<reference evidence="1 2" key="1">
    <citation type="journal article" date="2013" name="BMC Microbiol.">
        <title>Dynamics of fecal microbial communities in children with diarrhea of unknown etiology and genomic analysis of associated Streptococcus lutetiensis.</title>
        <authorList>
            <person name="Jin D."/>
            <person name="Chen C."/>
            <person name="Li L."/>
            <person name="Lu S."/>
            <person name="Li Z."/>
            <person name="Zhou Z."/>
            <person name="Jing H."/>
            <person name="Xu Y."/>
            <person name="Du P."/>
            <person name="Wang H."/>
            <person name="Xiong Y."/>
            <person name="Zheng H."/>
            <person name="Bai X."/>
            <person name="Sun H."/>
            <person name="Wang L."/>
            <person name="Ye C."/>
            <person name="Gottschalk M."/>
            <person name="Xu J."/>
        </authorList>
    </citation>
    <scope>NUCLEOTIDE SEQUENCE [LARGE SCALE GENOMIC DNA]</scope>
    <source>
        <strain evidence="1 2">033</strain>
    </source>
</reference>
<dbReference type="KEGG" id="slu:KE3_1407"/>
<accession>A0AB33AMN8</accession>
<name>A0AB33AMN8_9STRE</name>
<gene>
    <name evidence="1" type="ORF">KE3_1407</name>
</gene>
<dbReference type="EMBL" id="CP003025">
    <property type="protein sequence ID" value="AGS05882.1"/>
    <property type="molecule type" value="Genomic_DNA"/>
</dbReference>
<protein>
    <submittedName>
        <fullName evidence="1">Phage protein</fullName>
    </submittedName>
</protein>
<keyword evidence="2" id="KW-1185">Reference proteome</keyword>
<dbReference type="RefSeq" id="WP_020917130.1">
    <property type="nucleotide sequence ID" value="NC_021900.1"/>
</dbReference>
<dbReference type="AlphaFoldDB" id="A0AB33AMN8"/>
<sequence>MKIVEILNEKQIAFVKECLPNFDLDKILQNGELNDDFAEALEDYYQLKAFDNAYNITQKGKIAESIIDKFVDLNIW</sequence>